<dbReference type="RefSeq" id="WP_153249035.1">
    <property type="nucleotide sequence ID" value="NZ_CP044205.1"/>
</dbReference>
<keyword evidence="10" id="KW-1185">Reference proteome</keyword>
<feature type="transmembrane region" description="Helical" evidence="7">
    <location>
        <begin position="98"/>
        <end position="116"/>
    </location>
</feature>
<keyword evidence="5 7" id="KW-1133">Transmembrane helix</keyword>
<feature type="transmembrane region" description="Helical" evidence="7">
    <location>
        <begin position="424"/>
        <end position="447"/>
    </location>
</feature>
<dbReference type="SUPFAM" id="SSF103473">
    <property type="entry name" value="MFS general substrate transporter"/>
    <property type="match status" value="1"/>
</dbReference>
<evidence type="ECO:0000256" key="5">
    <source>
        <dbReference type="ARBA" id="ARBA00022989"/>
    </source>
</evidence>
<feature type="transmembrane region" description="Helical" evidence="7">
    <location>
        <begin position="365"/>
        <end position="386"/>
    </location>
</feature>
<dbReference type="PANTHER" id="PTHR23511">
    <property type="entry name" value="SYNAPTIC VESICLE GLYCOPROTEIN 2"/>
    <property type="match status" value="1"/>
</dbReference>
<evidence type="ECO:0000256" key="1">
    <source>
        <dbReference type="ARBA" id="ARBA00004141"/>
    </source>
</evidence>
<keyword evidence="6 7" id="KW-0472">Membrane</keyword>
<name>A0A5Q0BIV6_9GAMM</name>
<dbReference type="PANTHER" id="PTHR23511:SF34">
    <property type="entry name" value="SYNAPTIC VESICLE GLYCOPROTEIN 2"/>
    <property type="match status" value="1"/>
</dbReference>
<comment type="subcellular location">
    <subcellularLocation>
        <location evidence="1">Membrane</location>
        <topology evidence="1">Multi-pass membrane protein</topology>
    </subcellularLocation>
</comment>
<evidence type="ECO:0000313" key="9">
    <source>
        <dbReference type="EMBL" id="QFY43052.1"/>
    </source>
</evidence>
<feature type="transmembrane region" description="Helical" evidence="7">
    <location>
        <begin position="314"/>
        <end position="333"/>
    </location>
</feature>
<feature type="domain" description="Major facilitator superfamily (MFS) profile" evidence="8">
    <location>
        <begin position="31"/>
        <end position="452"/>
    </location>
</feature>
<dbReference type="KEGG" id="mmob:F6R98_10835"/>
<accession>A0A5Q0BIV6</accession>
<evidence type="ECO:0000256" key="4">
    <source>
        <dbReference type="ARBA" id="ARBA00022692"/>
    </source>
</evidence>
<keyword evidence="4 7" id="KW-0812">Transmembrane</keyword>
<comment type="similarity">
    <text evidence="2">Belongs to the major facilitator superfamily. Sugar transporter (TC 2.A.1.1) family.</text>
</comment>
<feature type="transmembrane region" description="Helical" evidence="7">
    <location>
        <begin position="398"/>
        <end position="418"/>
    </location>
</feature>
<dbReference type="InterPro" id="IPR005828">
    <property type="entry name" value="MFS_sugar_transport-like"/>
</dbReference>
<feature type="transmembrane region" description="Helical" evidence="7">
    <location>
        <begin position="122"/>
        <end position="143"/>
    </location>
</feature>
<proteinExistence type="inferred from homology"/>
<dbReference type="Pfam" id="PF00083">
    <property type="entry name" value="Sugar_tr"/>
    <property type="match status" value="1"/>
</dbReference>
<dbReference type="OrthoDB" id="3252866at2"/>
<dbReference type="InterPro" id="IPR020846">
    <property type="entry name" value="MFS_dom"/>
</dbReference>
<dbReference type="PROSITE" id="PS50850">
    <property type="entry name" value="MFS"/>
    <property type="match status" value="1"/>
</dbReference>
<reference evidence="9 10" key="1">
    <citation type="submission" date="2019-09" db="EMBL/GenBank/DDBJ databases">
        <title>Ecophysiology of the spiral-shaped methanotroph Methylospira mobilis as revealed by the complete genome sequence.</title>
        <authorList>
            <person name="Oshkin I.Y."/>
            <person name="Dedysh S.N."/>
            <person name="Miroshnikov K."/>
            <person name="Danilova O.V."/>
            <person name="Hakobyan A."/>
            <person name="Liesack W."/>
        </authorList>
    </citation>
    <scope>NUCLEOTIDE SEQUENCE [LARGE SCALE GENOMIC DNA]</scope>
    <source>
        <strain evidence="9 10">Shm1</strain>
    </source>
</reference>
<dbReference type="InParanoid" id="A0A5Q0BIV6"/>
<evidence type="ECO:0000256" key="6">
    <source>
        <dbReference type="ARBA" id="ARBA00023136"/>
    </source>
</evidence>
<evidence type="ECO:0000256" key="2">
    <source>
        <dbReference type="ARBA" id="ARBA00010992"/>
    </source>
</evidence>
<feature type="transmembrane region" description="Helical" evidence="7">
    <location>
        <begin position="155"/>
        <end position="180"/>
    </location>
</feature>
<sequence length="461" mass="51324">MNHQTTVHQDKVAQIAARIERLPVSGFHRRFITLVSLGGWFDFYDIFMMAYLGAALKNSGFLNIQQFSLMISSGFLGMFAGSVLFGIGSDRFGRRTSFMFMLLIYSVFTLLGAFSHNAWELIALRFLAGLGIGAELVVIDSYVTEIIPGRLRGRYVAITQVVGFTAIPVVAGLSSLLIPTNWLLDGWRWVMVTGSAGAVLVWYLRRNLPESPRWCASTGRYEQAERIMRQIEQDVEREMDSPLPSPSATQISTRQSATPVQASIKTLWSRPYRKRTLVLTVFHCLQTVGIYGFANWAPMFMLTQGHSLEQSLDYGFWIALVSPLGPILCVLTTERIERKYALVILPLLMALSGITFPYAQSGLQIILTGAAITFFSYWFSAVLHAYQAEVFPTPIRATGVGFTYSISRLSVIASTSIITVLLQYGIMFVFAFIAACMMLIALLIGLFGERTNARLLEAVSN</sequence>
<dbReference type="InterPro" id="IPR036259">
    <property type="entry name" value="MFS_trans_sf"/>
</dbReference>
<dbReference type="CDD" id="cd17316">
    <property type="entry name" value="MFS_SV2_like"/>
    <property type="match status" value="1"/>
</dbReference>
<evidence type="ECO:0000256" key="7">
    <source>
        <dbReference type="SAM" id="Phobius"/>
    </source>
</evidence>
<dbReference type="PROSITE" id="PS00217">
    <property type="entry name" value="SUGAR_TRANSPORT_2"/>
    <property type="match status" value="1"/>
</dbReference>
<feature type="transmembrane region" description="Helical" evidence="7">
    <location>
        <begin position="276"/>
        <end position="294"/>
    </location>
</feature>
<dbReference type="EMBL" id="CP044205">
    <property type="protein sequence ID" value="QFY43052.1"/>
    <property type="molecule type" value="Genomic_DNA"/>
</dbReference>
<evidence type="ECO:0000313" key="10">
    <source>
        <dbReference type="Proteomes" id="UP000325755"/>
    </source>
</evidence>
<feature type="transmembrane region" description="Helical" evidence="7">
    <location>
        <begin position="186"/>
        <end position="204"/>
    </location>
</feature>
<dbReference type="AlphaFoldDB" id="A0A5Q0BIV6"/>
<dbReference type="InterPro" id="IPR005829">
    <property type="entry name" value="Sugar_transporter_CS"/>
</dbReference>
<gene>
    <name evidence="9" type="ORF">F6R98_10835</name>
</gene>
<dbReference type="GO" id="GO:0022857">
    <property type="term" value="F:transmembrane transporter activity"/>
    <property type="evidence" value="ECO:0007669"/>
    <property type="project" value="InterPro"/>
</dbReference>
<keyword evidence="3" id="KW-0813">Transport</keyword>
<dbReference type="Gene3D" id="1.20.1250.20">
    <property type="entry name" value="MFS general substrate transporter like domains"/>
    <property type="match status" value="1"/>
</dbReference>
<protein>
    <submittedName>
        <fullName evidence="9">MFS transporter</fullName>
    </submittedName>
</protein>
<dbReference type="GO" id="GO:0016020">
    <property type="term" value="C:membrane"/>
    <property type="evidence" value="ECO:0007669"/>
    <property type="project" value="UniProtKB-SubCell"/>
</dbReference>
<dbReference type="Proteomes" id="UP000325755">
    <property type="component" value="Chromosome"/>
</dbReference>
<dbReference type="FunCoup" id="A0A5Q0BIV6">
    <property type="interactions" value="140"/>
</dbReference>
<feature type="transmembrane region" description="Helical" evidence="7">
    <location>
        <begin position="340"/>
        <end position="359"/>
    </location>
</feature>
<feature type="transmembrane region" description="Helical" evidence="7">
    <location>
        <begin position="31"/>
        <end position="52"/>
    </location>
</feature>
<evidence type="ECO:0000256" key="3">
    <source>
        <dbReference type="ARBA" id="ARBA00022448"/>
    </source>
</evidence>
<feature type="transmembrane region" description="Helical" evidence="7">
    <location>
        <begin position="64"/>
        <end position="86"/>
    </location>
</feature>
<organism evidence="9 10">
    <name type="scientific">Candidatus Methylospira mobilis</name>
    <dbReference type="NCBI Taxonomy" id="1808979"/>
    <lineage>
        <taxon>Bacteria</taxon>
        <taxon>Pseudomonadati</taxon>
        <taxon>Pseudomonadota</taxon>
        <taxon>Gammaproteobacteria</taxon>
        <taxon>Methylococcales</taxon>
        <taxon>Methylococcaceae</taxon>
        <taxon>Candidatus Methylospira</taxon>
    </lineage>
</organism>
<evidence type="ECO:0000259" key="8">
    <source>
        <dbReference type="PROSITE" id="PS50850"/>
    </source>
</evidence>